<dbReference type="EMBL" id="CP001098">
    <property type="protein sequence ID" value="ACL70931.1"/>
    <property type="molecule type" value="Genomic_DNA"/>
</dbReference>
<dbReference type="Pfam" id="PF00015">
    <property type="entry name" value="MCPsignal"/>
    <property type="match status" value="1"/>
</dbReference>
<feature type="transmembrane region" description="Helical" evidence="3">
    <location>
        <begin position="12"/>
        <end position="31"/>
    </location>
</feature>
<keyword evidence="3" id="KW-0812">Transmembrane</keyword>
<evidence type="ECO:0000256" key="2">
    <source>
        <dbReference type="PROSITE-ProRule" id="PRU00284"/>
    </source>
</evidence>
<dbReference type="SUPFAM" id="SSF58104">
    <property type="entry name" value="Methyl-accepting chemotaxis protein (MCP) signaling domain"/>
    <property type="match status" value="1"/>
</dbReference>
<dbReference type="STRING" id="373903.Hore_21850"/>
<dbReference type="RefSeq" id="WP_015923900.1">
    <property type="nucleotide sequence ID" value="NC_011899.1"/>
</dbReference>
<dbReference type="Gene3D" id="1.10.287.950">
    <property type="entry name" value="Methyl-accepting chemotaxis protein"/>
    <property type="match status" value="1"/>
</dbReference>
<protein>
    <submittedName>
        <fullName evidence="5">Methyl-accepting chemotaxis sensory transducer</fullName>
    </submittedName>
</protein>
<dbReference type="AlphaFoldDB" id="B8D0J5"/>
<dbReference type="PROSITE" id="PS50111">
    <property type="entry name" value="CHEMOTAXIS_TRANSDUC_2"/>
    <property type="match status" value="1"/>
</dbReference>
<dbReference type="eggNOG" id="COG0840">
    <property type="taxonomic scope" value="Bacteria"/>
</dbReference>
<evidence type="ECO:0000256" key="1">
    <source>
        <dbReference type="ARBA" id="ARBA00023224"/>
    </source>
</evidence>
<accession>B8D0J5</accession>
<dbReference type="OrthoDB" id="9814363at2"/>
<evidence type="ECO:0000256" key="3">
    <source>
        <dbReference type="SAM" id="Phobius"/>
    </source>
</evidence>
<evidence type="ECO:0000313" key="5">
    <source>
        <dbReference type="EMBL" id="ACL70931.1"/>
    </source>
</evidence>
<evidence type="ECO:0000313" key="6">
    <source>
        <dbReference type="Proteomes" id="UP000000719"/>
    </source>
</evidence>
<dbReference type="PANTHER" id="PTHR32089">
    <property type="entry name" value="METHYL-ACCEPTING CHEMOTAXIS PROTEIN MCPB"/>
    <property type="match status" value="1"/>
</dbReference>
<keyword evidence="1 2" id="KW-0807">Transducer</keyword>
<dbReference type="KEGG" id="hor:Hore_21850"/>
<dbReference type="InterPro" id="IPR004089">
    <property type="entry name" value="MCPsignal_dom"/>
</dbReference>
<dbReference type="HOGENOM" id="CLU_000445_107_18_9"/>
<dbReference type="PANTHER" id="PTHR32089:SF112">
    <property type="entry name" value="LYSOZYME-LIKE PROTEIN-RELATED"/>
    <property type="match status" value="1"/>
</dbReference>
<keyword evidence="6" id="KW-1185">Reference proteome</keyword>
<reference evidence="5 6" key="1">
    <citation type="journal article" date="2009" name="PLoS ONE">
        <title>Genome analysis of the anaerobic thermohalophilic bacterium Halothermothrix orenii.</title>
        <authorList>
            <person name="Mavromatis K."/>
            <person name="Ivanova N."/>
            <person name="Anderson I."/>
            <person name="Lykidis A."/>
            <person name="Hooper S.D."/>
            <person name="Sun H."/>
            <person name="Kunin V."/>
            <person name="Lapidus A."/>
            <person name="Hugenholtz P."/>
            <person name="Patel B."/>
            <person name="Kyrpides N.C."/>
        </authorList>
    </citation>
    <scope>NUCLEOTIDE SEQUENCE [LARGE SCALE GENOMIC DNA]</scope>
    <source>
        <strain evidence="6">H 168 / OCM 544 / DSM 9562</strain>
    </source>
</reference>
<feature type="transmembrane region" description="Helical" evidence="3">
    <location>
        <begin position="134"/>
        <end position="155"/>
    </location>
</feature>
<keyword evidence="3" id="KW-0472">Membrane</keyword>
<dbReference type="Proteomes" id="UP000000719">
    <property type="component" value="Chromosome"/>
</dbReference>
<sequence length="484" mass="54067">MDKKNELYQQNLLLLKIMWLITVIGVVFLLYRSAPVIMITGFTITCLIVNILLTFLMWKNILTQYIQYFIIVGLSVLAWLLISTSNSFYSYLILFANLVLIALYTNYWPTLIMGISNLIIVNSLLGGIGRNNLLIIDLYLVLITVLVLTQTHLRIKIQRRIDEKHQQVIKTEKEKESLLEEIMTTVKELSNFNSSLKENIKVTDRISSEVTKAFTDIAKGIEDQAHSVNEINESARSSNHNVRALASASNEMLNLSNKTVNATSKGNEQVDLLDTKMQDVDQIINESVDLINRLNEQAQQIGDIVETINNIAKQTNLLALNAAIEAARAGEAGQGFAVVADEIRELAEDSHRSTDKIASILQDIKAKTGQVTEQINIGHDAVLSSKNSTEEVKRVFKEIDDNTKNVVEQAQYLEESVRGLEKESQAIVEEISSISSIIEETSASVEEVLAGSEEQTNKVKNIVESFKQLDKLINKLQSLTKGGS</sequence>
<feature type="domain" description="Methyl-accepting transducer" evidence="4">
    <location>
        <begin position="199"/>
        <end position="439"/>
    </location>
</feature>
<feature type="transmembrane region" description="Helical" evidence="3">
    <location>
        <begin position="37"/>
        <end position="58"/>
    </location>
</feature>
<name>B8D0J5_HALOH</name>
<gene>
    <name evidence="5" type="ordered locus">Hore_21850</name>
</gene>
<dbReference type="GO" id="GO:0007165">
    <property type="term" value="P:signal transduction"/>
    <property type="evidence" value="ECO:0007669"/>
    <property type="project" value="UniProtKB-KW"/>
</dbReference>
<evidence type="ECO:0000259" key="4">
    <source>
        <dbReference type="PROSITE" id="PS50111"/>
    </source>
</evidence>
<dbReference type="GO" id="GO:0016020">
    <property type="term" value="C:membrane"/>
    <property type="evidence" value="ECO:0007669"/>
    <property type="project" value="InterPro"/>
</dbReference>
<proteinExistence type="predicted"/>
<dbReference type="SMART" id="SM00283">
    <property type="entry name" value="MA"/>
    <property type="match status" value="1"/>
</dbReference>
<organism evidence="5 6">
    <name type="scientific">Halothermothrix orenii (strain H 168 / OCM 544 / DSM 9562)</name>
    <dbReference type="NCBI Taxonomy" id="373903"/>
    <lineage>
        <taxon>Bacteria</taxon>
        <taxon>Bacillati</taxon>
        <taxon>Bacillota</taxon>
        <taxon>Clostridia</taxon>
        <taxon>Halanaerobiales</taxon>
        <taxon>Halothermotrichaceae</taxon>
        <taxon>Halothermothrix</taxon>
    </lineage>
</organism>
<feature type="transmembrane region" description="Helical" evidence="3">
    <location>
        <begin position="65"/>
        <end position="82"/>
    </location>
</feature>
<keyword evidence="3" id="KW-1133">Transmembrane helix</keyword>